<dbReference type="GO" id="GO:0016020">
    <property type="term" value="C:membrane"/>
    <property type="evidence" value="ECO:0007669"/>
    <property type="project" value="TreeGrafter"/>
</dbReference>
<gene>
    <name evidence="1" type="ORF">AbraCBS73388_009883</name>
</gene>
<dbReference type="PANTHER" id="PTHR43341">
    <property type="entry name" value="AMINO ACID PERMEASE"/>
    <property type="match status" value="1"/>
</dbReference>
<evidence type="ECO:0000313" key="1">
    <source>
        <dbReference type="EMBL" id="GKZ28064.1"/>
    </source>
</evidence>
<sequence length="97" mass="10379">FGRTGFRYWRDPGAFAEYKLQGSLGKFVGVWSTMLQAPELAFATKSGTSAAASPFVVAIKLAKIEGLDHVVNACLLIFVISAATSGMRSPITLQPEN</sequence>
<organism evidence="1 2">
    <name type="scientific">Aspergillus brasiliensis</name>
    <dbReference type="NCBI Taxonomy" id="319629"/>
    <lineage>
        <taxon>Eukaryota</taxon>
        <taxon>Fungi</taxon>
        <taxon>Dikarya</taxon>
        <taxon>Ascomycota</taxon>
        <taxon>Pezizomycotina</taxon>
        <taxon>Eurotiomycetes</taxon>
        <taxon>Eurotiomycetidae</taxon>
        <taxon>Eurotiales</taxon>
        <taxon>Aspergillaceae</taxon>
        <taxon>Aspergillus</taxon>
        <taxon>Aspergillus subgen. Circumdati</taxon>
    </lineage>
</organism>
<feature type="non-terminal residue" evidence="1">
    <location>
        <position position="1"/>
    </location>
</feature>
<reference evidence="1" key="1">
    <citation type="submission" date="2022-07" db="EMBL/GenBank/DDBJ databases">
        <title>Taxonomy of Aspergillus series Nigri: significant species reduction supported by multi-species coalescent approaches.</title>
        <authorList>
            <person name="Bian C."/>
            <person name="Kusuya Y."/>
            <person name="Sklenar F."/>
            <person name="D'hooge E."/>
            <person name="Yaguchi T."/>
            <person name="Takahashi H."/>
            <person name="Hubka V."/>
        </authorList>
    </citation>
    <scope>NUCLEOTIDE SEQUENCE</scope>
    <source>
        <strain evidence="1">CBS 733.88</strain>
    </source>
</reference>
<accession>A0A9W5Z2B6</accession>
<dbReference type="Proteomes" id="UP001143548">
    <property type="component" value="Unassembled WGS sequence"/>
</dbReference>
<protein>
    <submittedName>
        <fullName evidence="1">Uncharacterized protein</fullName>
    </submittedName>
</protein>
<dbReference type="EMBL" id="BROQ01000684">
    <property type="protein sequence ID" value="GKZ28064.1"/>
    <property type="molecule type" value="Genomic_DNA"/>
</dbReference>
<dbReference type="GO" id="GO:0015171">
    <property type="term" value="F:amino acid transmembrane transporter activity"/>
    <property type="evidence" value="ECO:0007669"/>
    <property type="project" value="TreeGrafter"/>
</dbReference>
<dbReference type="AlphaFoldDB" id="A0A9W5Z2B6"/>
<dbReference type="PANTHER" id="PTHR43341:SF9">
    <property type="entry name" value="DICARBOXYLIC AMINO ACID PERMEASE"/>
    <property type="match status" value="1"/>
</dbReference>
<name>A0A9W5Z2B6_9EURO</name>
<dbReference type="InterPro" id="IPR050524">
    <property type="entry name" value="APC_YAT"/>
</dbReference>
<proteinExistence type="predicted"/>
<evidence type="ECO:0000313" key="2">
    <source>
        <dbReference type="Proteomes" id="UP001143548"/>
    </source>
</evidence>
<comment type="caution">
    <text evidence="1">The sequence shown here is derived from an EMBL/GenBank/DDBJ whole genome shotgun (WGS) entry which is preliminary data.</text>
</comment>